<comment type="caution">
    <text evidence="2">The sequence shown here is derived from an EMBL/GenBank/DDBJ whole genome shotgun (WGS) entry which is preliminary data.</text>
</comment>
<gene>
    <name evidence="2" type="primary">Necator_chrIV.g16603</name>
    <name evidence="2" type="ORF">RB195_003306</name>
</gene>
<dbReference type="Proteomes" id="UP001303046">
    <property type="component" value="Unassembled WGS sequence"/>
</dbReference>
<sequence length="79" mass="9198">MFFRHFVLLMLVFSLLLLSTVAATEKPENGGKLKKDSGKDMKKRCRDAHECRLYSKSDICYNPSMTHLWRKCPKKCGRC</sequence>
<evidence type="ECO:0000256" key="1">
    <source>
        <dbReference type="SAM" id="SignalP"/>
    </source>
</evidence>
<protein>
    <recommendedName>
        <fullName evidence="4">ShTK domain protein</fullName>
    </recommendedName>
</protein>
<keyword evidence="3" id="KW-1185">Reference proteome</keyword>
<proteinExistence type="predicted"/>
<evidence type="ECO:0000313" key="2">
    <source>
        <dbReference type="EMBL" id="KAK6751804.1"/>
    </source>
</evidence>
<feature type="chain" id="PRO_5046065983" description="ShTK domain protein" evidence="1">
    <location>
        <begin position="24"/>
        <end position="79"/>
    </location>
</feature>
<evidence type="ECO:0000313" key="3">
    <source>
        <dbReference type="Proteomes" id="UP001303046"/>
    </source>
</evidence>
<accession>A0ABR1DMY2</accession>
<dbReference type="EMBL" id="JAVFWL010000004">
    <property type="protein sequence ID" value="KAK6751804.1"/>
    <property type="molecule type" value="Genomic_DNA"/>
</dbReference>
<feature type="signal peptide" evidence="1">
    <location>
        <begin position="1"/>
        <end position="23"/>
    </location>
</feature>
<evidence type="ECO:0008006" key="4">
    <source>
        <dbReference type="Google" id="ProtNLM"/>
    </source>
</evidence>
<name>A0ABR1DMY2_NECAM</name>
<organism evidence="2 3">
    <name type="scientific">Necator americanus</name>
    <name type="common">Human hookworm</name>
    <dbReference type="NCBI Taxonomy" id="51031"/>
    <lineage>
        <taxon>Eukaryota</taxon>
        <taxon>Metazoa</taxon>
        <taxon>Ecdysozoa</taxon>
        <taxon>Nematoda</taxon>
        <taxon>Chromadorea</taxon>
        <taxon>Rhabditida</taxon>
        <taxon>Rhabditina</taxon>
        <taxon>Rhabditomorpha</taxon>
        <taxon>Strongyloidea</taxon>
        <taxon>Ancylostomatidae</taxon>
        <taxon>Bunostominae</taxon>
        <taxon>Necator</taxon>
    </lineage>
</organism>
<keyword evidence="1" id="KW-0732">Signal</keyword>
<reference evidence="2 3" key="1">
    <citation type="submission" date="2023-08" db="EMBL/GenBank/DDBJ databases">
        <title>A Necator americanus chromosomal reference genome.</title>
        <authorList>
            <person name="Ilik V."/>
            <person name="Petrzelkova K.J."/>
            <person name="Pardy F."/>
            <person name="Fuh T."/>
            <person name="Niatou-Singa F.S."/>
            <person name="Gouil Q."/>
            <person name="Baker L."/>
            <person name="Ritchie M.E."/>
            <person name="Jex A.R."/>
            <person name="Gazzola D."/>
            <person name="Li H."/>
            <person name="Toshio Fujiwara R."/>
            <person name="Zhan B."/>
            <person name="Aroian R.V."/>
            <person name="Pafco B."/>
            <person name="Schwarz E.M."/>
        </authorList>
    </citation>
    <scope>NUCLEOTIDE SEQUENCE [LARGE SCALE GENOMIC DNA]</scope>
    <source>
        <strain evidence="2 3">Aroian</strain>
        <tissue evidence="2">Whole animal</tissue>
    </source>
</reference>